<dbReference type="RefSeq" id="WP_146512745.1">
    <property type="nucleotide sequence ID" value="NZ_SIHI01000136.1"/>
</dbReference>
<dbReference type="EMBL" id="SIHI01000136">
    <property type="protein sequence ID" value="TWT29156.1"/>
    <property type="molecule type" value="Genomic_DNA"/>
</dbReference>
<evidence type="ECO:0000256" key="1">
    <source>
        <dbReference type="SAM" id="MobiDB-lite"/>
    </source>
</evidence>
<keyword evidence="3" id="KW-1185">Reference proteome</keyword>
<organism evidence="2 3">
    <name type="scientific">Thalassoglobus neptunius</name>
    <dbReference type="NCBI Taxonomy" id="1938619"/>
    <lineage>
        <taxon>Bacteria</taxon>
        <taxon>Pseudomonadati</taxon>
        <taxon>Planctomycetota</taxon>
        <taxon>Planctomycetia</taxon>
        <taxon>Planctomycetales</taxon>
        <taxon>Planctomycetaceae</taxon>
        <taxon>Thalassoglobus</taxon>
    </lineage>
</organism>
<dbReference type="Proteomes" id="UP000317243">
    <property type="component" value="Unassembled WGS sequence"/>
</dbReference>
<evidence type="ECO:0000313" key="3">
    <source>
        <dbReference type="Proteomes" id="UP000317243"/>
    </source>
</evidence>
<accession>A0A5C5USL4</accession>
<name>A0A5C5USL4_9PLAN</name>
<dbReference type="OrthoDB" id="10007662at2"/>
<proteinExistence type="predicted"/>
<feature type="compositionally biased region" description="Low complexity" evidence="1">
    <location>
        <begin position="75"/>
        <end position="92"/>
    </location>
</feature>
<evidence type="ECO:0000313" key="2">
    <source>
        <dbReference type="EMBL" id="TWT29156.1"/>
    </source>
</evidence>
<dbReference type="AlphaFoldDB" id="A0A5C5USL4"/>
<feature type="region of interest" description="Disordered" evidence="1">
    <location>
        <begin position="62"/>
        <end position="93"/>
    </location>
</feature>
<gene>
    <name evidence="2" type="ORF">KOR42_55570</name>
</gene>
<protein>
    <submittedName>
        <fullName evidence="2">Uncharacterized protein</fullName>
    </submittedName>
</protein>
<feature type="compositionally biased region" description="Polar residues" evidence="1">
    <location>
        <begin position="65"/>
        <end position="74"/>
    </location>
</feature>
<reference evidence="2 3" key="1">
    <citation type="submission" date="2019-02" db="EMBL/GenBank/DDBJ databases">
        <title>Deep-cultivation of Planctomycetes and their phenomic and genomic characterization uncovers novel biology.</title>
        <authorList>
            <person name="Wiegand S."/>
            <person name="Jogler M."/>
            <person name="Boedeker C."/>
            <person name="Pinto D."/>
            <person name="Vollmers J."/>
            <person name="Rivas-Marin E."/>
            <person name="Kohn T."/>
            <person name="Peeters S.H."/>
            <person name="Heuer A."/>
            <person name="Rast P."/>
            <person name="Oberbeckmann S."/>
            <person name="Bunk B."/>
            <person name="Jeske O."/>
            <person name="Meyerdierks A."/>
            <person name="Storesund J.E."/>
            <person name="Kallscheuer N."/>
            <person name="Luecker S."/>
            <person name="Lage O.M."/>
            <person name="Pohl T."/>
            <person name="Merkel B.J."/>
            <person name="Hornburger P."/>
            <person name="Mueller R.-W."/>
            <person name="Bruemmer F."/>
            <person name="Labrenz M."/>
            <person name="Spormann A.M."/>
            <person name="Op Den Camp H."/>
            <person name="Overmann J."/>
            <person name="Amann R."/>
            <person name="Jetten M.S.M."/>
            <person name="Mascher T."/>
            <person name="Medema M.H."/>
            <person name="Devos D.P."/>
            <person name="Kaster A.-K."/>
            <person name="Ovreas L."/>
            <person name="Rohde M."/>
            <person name="Galperin M.Y."/>
            <person name="Jogler C."/>
        </authorList>
    </citation>
    <scope>NUCLEOTIDE SEQUENCE [LARGE SCALE GENOMIC DNA]</scope>
    <source>
        <strain evidence="2 3">KOR42</strain>
    </source>
</reference>
<sequence length="128" mass="13434">MAKKKASQGAFVMSAEMRKVVSENPEIKGKDAIALLKKRFPGEKINENSANVAFSNARKAIGVSGKTSAPAASSTPTRRPAPAKTQAPKAQTGNFNVLEAAKELVEAAGDSQTAIEALKQLDKLQVGK</sequence>
<comment type="caution">
    <text evidence="2">The sequence shown here is derived from an EMBL/GenBank/DDBJ whole genome shotgun (WGS) entry which is preliminary data.</text>
</comment>